<gene>
    <name evidence="1" type="ORF">OU419_16955</name>
</gene>
<keyword evidence="2" id="KW-1185">Reference proteome</keyword>
<accession>A0ABY6ZRT0</accession>
<name>A0ABY6ZRT0_9PSED</name>
<protein>
    <submittedName>
        <fullName evidence="1">Uncharacterized protein</fullName>
    </submittedName>
</protein>
<organism evidence="1 2">
    <name type="scientific">Pseudomonas triclosanedens</name>
    <dbReference type="NCBI Taxonomy" id="2961893"/>
    <lineage>
        <taxon>Bacteria</taxon>
        <taxon>Pseudomonadati</taxon>
        <taxon>Pseudomonadota</taxon>
        <taxon>Gammaproteobacteria</taxon>
        <taxon>Pseudomonadales</taxon>
        <taxon>Pseudomonadaceae</taxon>
        <taxon>Pseudomonas</taxon>
    </lineage>
</organism>
<evidence type="ECO:0000313" key="2">
    <source>
        <dbReference type="Proteomes" id="UP001163624"/>
    </source>
</evidence>
<evidence type="ECO:0000313" key="1">
    <source>
        <dbReference type="EMBL" id="WAI47465.1"/>
    </source>
</evidence>
<reference evidence="1" key="1">
    <citation type="submission" date="2022-11" db="EMBL/GenBank/DDBJ databases">
        <title>Pseudomonas triclosanedens sp. nov., a triclosan degrader isolated from activated sludge.</title>
        <authorList>
            <person name="Yin Y."/>
            <person name="Lu Z."/>
        </authorList>
    </citation>
    <scope>NUCLEOTIDE SEQUENCE</scope>
    <source>
        <strain evidence="1">ZM23</strain>
    </source>
</reference>
<dbReference type="Proteomes" id="UP001163624">
    <property type="component" value="Chromosome"/>
</dbReference>
<dbReference type="RefSeq" id="WP_254473644.1">
    <property type="nucleotide sequence ID" value="NZ_CP113432.1"/>
</dbReference>
<sequence length="73" mass="7945">MLPNRSSEELRVTLDELSFQQEAAALVLEGAVLELPSRMGGNVSEVVDLLRRQAATLRSLSARVTAGDIEAHR</sequence>
<dbReference type="EMBL" id="CP113432">
    <property type="protein sequence ID" value="WAI47465.1"/>
    <property type="molecule type" value="Genomic_DNA"/>
</dbReference>
<proteinExistence type="predicted"/>